<evidence type="ECO:0000259" key="14">
    <source>
        <dbReference type="Pfam" id="PF08545"/>
    </source>
</evidence>
<comment type="subunit">
    <text evidence="12">Homodimer.</text>
</comment>
<dbReference type="InterPro" id="IPR013751">
    <property type="entry name" value="ACP_syn_III_N"/>
</dbReference>
<dbReference type="EC" id="2.3.1.180" evidence="3 12"/>
<protein>
    <recommendedName>
        <fullName evidence="3 12">Beta-ketoacyl-[acyl-carrier-protein] synthase III</fullName>
        <shortName evidence="12">Beta-ketoacyl-ACP synthase III</shortName>
        <shortName evidence="12">KAS III</shortName>
        <ecNumber evidence="3 12">2.3.1.180</ecNumber>
    </recommendedName>
    <alternativeName>
        <fullName evidence="12">3-oxoacyl-[acyl-carrier-protein] synthase 3</fullName>
    </alternativeName>
    <alternativeName>
        <fullName evidence="12">3-oxoacyl-[acyl-carrier-protein] synthase III</fullName>
    </alternativeName>
</protein>
<evidence type="ECO:0000256" key="4">
    <source>
        <dbReference type="ARBA" id="ARBA00022490"/>
    </source>
</evidence>
<keyword evidence="6 12" id="KW-0808">Transferase</keyword>
<evidence type="ECO:0000256" key="7">
    <source>
        <dbReference type="ARBA" id="ARBA00022832"/>
    </source>
</evidence>
<dbReference type="PANTHER" id="PTHR34069:SF2">
    <property type="entry name" value="BETA-KETOACYL-[ACYL-CARRIER-PROTEIN] SYNTHASE III"/>
    <property type="match status" value="1"/>
</dbReference>
<dbReference type="Proteomes" id="UP000739538">
    <property type="component" value="Unassembled WGS sequence"/>
</dbReference>
<dbReference type="CDD" id="cd00830">
    <property type="entry name" value="KAS_III"/>
    <property type="match status" value="1"/>
</dbReference>
<accession>A0A956NDW3</accession>
<proteinExistence type="inferred from homology"/>
<evidence type="ECO:0000256" key="6">
    <source>
        <dbReference type="ARBA" id="ARBA00022679"/>
    </source>
</evidence>
<evidence type="ECO:0000256" key="1">
    <source>
        <dbReference type="ARBA" id="ARBA00005194"/>
    </source>
</evidence>
<comment type="domain">
    <text evidence="12">The last Arg residue of the ACP-binding site is essential for the weak association between ACP/AcpP and FabH.</text>
</comment>
<dbReference type="InterPro" id="IPR016039">
    <property type="entry name" value="Thiolase-like"/>
</dbReference>
<dbReference type="Pfam" id="PF08541">
    <property type="entry name" value="ACP_syn_III_C"/>
    <property type="match status" value="1"/>
</dbReference>
<feature type="domain" description="Beta-ketoacyl-[acyl-carrier-protein] synthase III C-terminal" evidence="13">
    <location>
        <begin position="238"/>
        <end position="327"/>
    </location>
</feature>
<evidence type="ECO:0000259" key="13">
    <source>
        <dbReference type="Pfam" id="PF08541"/>
    </source>
</evidence>
<comment type="function">
    <text evidence="12">Catalyzes the condensation reaction of fatty acid synthesis by the addition to an acyl acceptor of two carbons from malonyl-ACP. Catalyzes the first condensation reaction which initiates fatty acid synthesis and may therefore play a role in governing the total rate of fatty acid production. Possesses both acetoacetyl-ACP synthase and acetyl transacylase activities. Its substrate specificity determines the biosynthesis of branched-chain and/or straight-chain of fatty acids.</text>
</comment>
<keyword evidence="10 12" id="KW-0012">Acyltransferase</keyword>
<dbReference type="FunFam" id="3.40.47.10:FF:000004">
    <property type="entry name" value="3-oxoacyl-[acyl-carrier-protein] synthase 3"/>
    <property type="match status" value="1"/>
</dbReference>
<evidence type="ECO:0000313" key="15">
    <source>
        <dbReference type="EMBL" id="MCA9755129.1"/>
    </source>
</evidence>
<keyword evidence="12" id="KW-0511">Multifunctional enzyme</keyword>
<comment type="caution">
    <text evidence="15">The sequence shown here is derived from an EMBL/GenBank/DDBJ whole genome shotgun (WGS) entry which is preliminary data.</text>
</comment>
<dbReference type="GO" id="GO:0005737">
    <property type="term" value="C:cytoplasm"/>
    <property type="evidence" value="ECO:0007669"/>
    <property type="project" value="UniProtKB-SubCell"/>
</dbReference>
<keyword evidence="8 12" id="KW-0443">Lipid metabolism</keyword>
<comment type="subcellular location">
    <subcellularLocation>
        <location evidence="12">Cytoplasm</location>
    </subcellularLocation>
</comment>
<feature type="region of interest" description="ACP-binding" evidence="12">
    <location>
        <begin position="255"/>
        <end position="259"/>
    </location>
</feature>
<dbReference type="NCBIfam" id="TIGR00747">
    <property type="entry name" value="fabH"/>
    <property type="match status" value="1"/>
</dbReference>
<dbReference type="GO" id="GO:0044550">
    <property type="term" value="P:secondary metabolite biosynthetic process"/>
    <property type="evidence" value="ECO:0007669"/>
    <property type="project" value="TreeGrafter"/>
</dbReference>
<sequence length="327" mass="34935">MVRDVRFLSSGSCVPEKVLTNQDLERMVDTSDEWITTRTGIRERRVVDPSQAASDLAAVAGQRAMEAAGVKPEDLDAIIVGTVTGDHLFPSTACLVQAKFGATRAFCMDVSAACSGFLYGCELAHSLISSGKANLVLVIGVEILSKFTDFTDRNTCVLFGDGAGAAVLGVGDESHHIVSSHLGADGRYGSLIELPAGGSRMPITPEVMEQRLHYLKVKGNEVFKLGVRGMTEACIKALDDAGMTAADVDLLVPHQANIRIIDATAKRLEIEPERVFVNIEKYGNTSAASVPIALDEAVRAGRLKEGDLLMLVVFGGGLTWGSMLVRW</sequence>
<dbReference type="AlphaFoldDB" id="A0A956NDW3"/>
<feature type="domain" description="Beta-ketoacyl-[acyl-carrier-protein] synthase III N-terminal" evidence="14">
    <location>
        <begin position="108"/>
        <end position="186"/>
    </location>
</feature>
<evidence type="ECO:0000256" key="11">
    <source>
        <dbReference type="ARBA" id="ARBA00051096"/>
    </source>
</evidence>
<dbReference type="InterPro" id="IPR004655">
    <property type="entry name" value="FabH"/>
</dbReference>
<dbReference type="HAMAP" id="MF_01815">
    <property type="entry name" value="FabH"/>
    <property type="match status" value="1"/>
</dbReference>
<keyword evidence="9 12" id="KW-0275">Fatty acid biosynthesis</keyword>
<dbReference type="GO" id="GO:0004315">
    <property type="term" value="F:3-oxoacyl-[acyl-carrier-protein] synthase activity"/>
    <property type="evidence" value="ECO:0007669"/>
    <property type="project" value="InterPro"/>
</dbReference>
<feature type="active site" evidence="12">
    <location>
        <position position="114"/>
    </location>
</feature>
<evidence type="ECO:0000256" key="8">
    <source>
        <dbReference type="ARBA" id="ARBA00023098"/>
    </source>
</evidence>
<comment type="pathway">
    <text evidence="1 12">Lipid metabolism; fatty acid biosynthesis.</text>
</comment>
<keyword evidence="4 12" id="KW-0963">Cytoplasm</keyword>
<evidence type="ECO:0000313" key="16">
    <source>
        <dbReference type="Proteomes" id="UP000739538"/>
    </source>
</evidence>
<evidence type="ECO:0000256" key="12">
    <source>
        <dbReference type="HAMAP-Rule" id="MF_01815"/>
    </source>
</evidence>
<name>A0A956NDW3_UNCEI</name>
<evidence type="ECO:0000256" key="10">
    <source>
        <dbReference type="ARBA" id="ARBA00023315"/>
    </source>
</evidence>
<keyword evidence="5 12" id="KW-0444">Lipid biosynthesis</keyword>
<feature type="active site" evidence="12">
    <location>
        <position position="254"/>
    </location>
</feature>
<comment type="catalytic activity">
    <reaction evidence="11">
        <text>malonyl-[ACP] + acetyl-CoA + H(+) = 3-oxobutanoyl-[ACP] + CO2 + CoA</text>
        <dbReference type="Rhea" id="RHEA:12080"/>
        <dbReference type="Rhea" id="RHEA-COMP:9623"/>
        <dbReference type="Rhea" id="RHEA-COMP:9625"/>
        <dbReference type="ChEBI" id="CHEBI:15378"/>
        <dbReference type="ChEBI" id="CHEBI:16526"/>
        <dbReference type="ChEBI" id="CHEBI:57287"/>
        <dbReference type="ChEBI" id="CHEBI:57288"/>
        <dbReference type="ChEBI" id="CHEBI:78449"/>
        <dbReference type="ChEBI" id="CHEBI:78450"/>
        <dbReference type="EC" id="2.3.1.180"/>
    </reaction>
    <physiologicalReaction direction="left-to-right" evidence="11">
        <dbReference type="Rhea" id="RHEA:12081"/>
    </physiologicalReaction>
</comment>
<evidence type="ECO:0000256" key="9">
    <source>
        <dbReference type="ARBA" id="ARBA00023160"/>
    </source>
</evidence>
<evidence type="ECO:0000256" key="5">
    <source>
        <dbReference type="ARBA" id="ARBA00022516"/>
    </source>
</evidence>
<evidence type="ECO:0000256" key="3">
    <source>
        <dbReference type="ARBA" id="ARBA00012333"/>
    </source>
</evidence>
<dbReference type="Gene3D" id="3.40.47.10">
    <property type="match status" value="1"/>
</dbReference>
<dbReference type="EMBL" id="JAGQHS010000016">
    <property type="protein sequence ID" value="MCA9755129.1"/>
    <property type="molecule type" value="Genomic_DNA"/>
</dbReference>
<evidence type="ECO:0000256" key="2">
    <source>
        <dbReference type="ARBA" id="ARBA00008642"/>
    </source>
</evidence>
<dbReference type="GO" id="GO:0033818">
    <property type="term" value="F:beta-ketoacyl-acyl-carrier-protein synthase III activity"/>
    <property type="evidence" value="ECO:0007669"/>
    <property type="project" value="UniProtKB-UniRule"/>
</dbReference>
<reference evidence="15" key="1">
    <citation type="submission" date="2020-04" db="EMBL/GenBank/DDBJ databases">
        <authorList>
            <person name="Zhang T."/>
        </authorList>
    </citation>
    <scope>NUCLEOTIDE SEQUENCE</scope>
    <source>
        <strain evidence="15">HKST-UBA02</strain>
    </source>
</reference>
<dbReference type="Pfam" id="PF08545">
    <property type="entry name" value="ACP_syn_III"/>
    <property type="match status" value="1"/>
</dbReference>
<reference evidence="15" key="2">
    <citation type="journal article" date="2021" name="Microbiome">
        <title>Successional dynamics and alternative stable states in a saline activated sludge microbial community over 9 years.</title>
        <authorList>
            <person name="Wang Y."/>
            <person name="Ye J."/>
            <person name="Ju F."/>
            <person name="Liu L."/>
            <person name="Boyd J.A."/>
            <person name="Deng Y."/>
            <person name="Parks D.H."/>
            <person name="Jiang X."/>
            <person name="Yin X."/>
            <person name="Woodcroft B.J."/>
            <person name="Tyson G.W."/>
            <person name="Hugenholtz P."/>
            <person name="Polz M.F."/>
            <person name="Zhang T."/>
        </authorList>
    </citation>
    <scope>NUCLEOTIDE SEQUENCE</scope>
    <source>
        <strain evidence="15">HKST-UBA02</strain>
    </source>
</reference>
<keyword evidence="7 12" id="KW-0276">Fatty acid metabolism</keyword>
<gene>
    <name evidence="12" type="primary">fabH</name>
    <name evidence="15" type="ORF">KDA27_04955</name>
</gene>
<dbReference type="NCBIfam" id="NF006829">
    <property type="entry name" value="PRK09352.1"/>
    <property type="match status" value="1"/>
</dbReference>
<organism evidence="15 16">
    <name type="scientific">Eiseniibacteriota bacterium</name>
    <dbReference type="NCBI Taxonomy" id="2212470"/>
    <lineage>
        <taxon>Bacteria</taxon>
        <taxon>Candidatus Eiseniibacteriota</taxon>
    </lineage>
</organism>
<dbReference type="SUPFAM" id="SSF53901">
    <property type="entry name" value="Thiolase-like"/>
    <property type="match status" value="1"/>
</dbReference>
<feature type="active site" evidence="12">
    <location>
        <position position="284"/>
    </location>
</feature>
<dbReference type="PANTHER" id="PTHR34069">
    <property type="entry name" value="3-OXOACYL-[ACYL-CARRIER-PROTEIN] SYNTHASE 3"/>
    <property type="match status" value="1"/>
</dbReference>
<dbReference type="InterPro" id="IPR013747">
    <property type="entry name" value="ACP_syn_III_C"/>
</dbReference>
<comment type="similarity">
    <text evidence="2 12">Belongs to the thiolase-like superfamily. FabH family.</text>
</comment>
<dbReference type="GO" id="GO:0006633">
    <property type="term" value="P:fatty acid biosynthetic process"/>
    <property type="evidence" value="ECO:0007669"/>
    <property type="project" value="UniProtKB-UniRule"/>
</dbReference>